<proteinExistence type="predicted"/>
<keyword evidence="2" id="KW-1185">Reference proteome</keyword>
<name>A0ACB9GN97_9ASTR</name>
<organism evidence="1 2">
    <name type="scientific">Smallanthus sonchifolius</name>
    <dbReference type="NCBI Taxonomy" id="185202"/>
    <lineage>
        <taxon>Eukaryota</taxon>
        <taxon>Viridiplantae</taxon>
        <taxon>Streptophyta</taxon>
        <taxon>Embryophyta</taxon>
        <taxon>Tracheophyta</taxon>
        <taxon>Spermatophyta</taxon>
        <taxon>Magnoliopsida</taxon>
        <taxon>eudicotyledons</taxon>
        <taxon>Gunneridae</taxon>
        <taxon>Pentapetalae</taxon>
        <taxon>asterids</taxon>
        <taxon>campanulids</taxon>
        <taxon>Asterales</taxon>
        <taxon>Asteraceae</taxon>
        <taxon>Asteroideae</taxon>
        <taxon>Heliantheae alliance</taxon>
        <taxon>Millerieae</taxon>
        <taxon>Smallanthus</taxon>
    </lineage>
</organism>
<accession>A0ACB9GN97</accession>
<dbReference type="EMBL" id="CM042031">
    <property type="protein sequence ID" value="KAI3784897.1"/>
    <property type="molecule type" value="Genomic_DNA"/>
</dbReference>
<reference evidence="2" key="1">
    <citation type="journal article" date="2022" name="Mol. Ecol. Resour.">
        <title>The genomes of chicory, endive, great burdock and yacon provide insights into Asteraceae palaeo-polyploidization history and plant inulin production.</title>
        <authorList>
            <person name="Fan W."/>
            <person name="Wang S."/>
            <person name="Wang H."/>
            <person name="Wang A."/>
            <person name="Jiang F."/>
            <person name="Liu H."/>
            <person name="Zhao H."/>
            <person name="Xu D."/>
            <person name="Zhang Y."/>
        </authorList>
    </citation>
    <scope>NUCLEOTIDE SEQUENCE [LARGE SCALE GENOMIC DNA]</scope>
    <source>
        <strain evidence="2">cv. Yunnan</strain>
    </source>
</reference>
<evidence type="ECO:0000313" key="2">
    <source>
        <dbReference type="Proteomes" id="UP001056120"/>
    </source>
</evidence>
<comment type="caution">
    <text evidence="1">The sequence shown here is derived from an EMBL/GenBank/DDBJ whole genome shotgun (WGS) entry which is preliminary data.</text>
</comment>
<dbReference type="Proteomes" id="UP001056120">
    <property type="component" value="Linkage Group LG14"/>
</dbReference>
<gene>
    <name evidence="1" type="ORF">L1987_44005</name>
</gene>
<reference evidence="1 2" key="2">
    <citation type="journal article" date="2022" name="Mol. Ecol. Resour.">
        <title>The genomes of chicory, endive, great burdock and yacon provide insights into Asteraceae paleo-polyploidization history and plant inulin production.</title>
        <authorList>
            <person name="Fan W."/>
            <person name="Wang S."/>
            <person name="Wang H."/>
            <person name="Wang A."/>
            <person name="Jiang F."/>
            <person name="Liu H."/>
            <person name="Zhao H."/>
            <person name="Xu D."/>
            <person name="Zhang Y."/>
        </authorList>
    </citation>
    <scope>NUCLEOTIDE SEQUENCE [LARGE SCALE GENOMIC DNA]</scope>
    <source>
        <strain evidence="2">cv. Yunnan</strain>
        <tissue evidence="1">Leaves</tissue>
    </source>
</reference>
<protein>
    <submittedName>
        <fullName evidence="1">Uncharacterized protein</fullName>
    </submittedName>
</protein>
<sequence>MKLEPGAFTLFPKLLPIGPLLSTTRSAKQAGHFWKAYTTCQNWLDQQPVCSVIYVAFGSVTIFGQNQFEELALGLELTNKPFLWVMDLDRKVRRGRERLAQEVEVPPPPPVPVEKSEQLSVIEEKIKNLLESVEALGEAGARKDEGSTTSRGARPAAVFPRVVVDAKSQSSLAIIHCESVGALEAHA</sequence>
<evidence type="ECO:0000313" key="1">
    <source>
        <dbReference type="EMBL" id="KAI3784897.1"/>
    </source>
</evidence>